<dbReference type="GO" id="GO:0000981">
    <property type="term" value="F:DNA-binding transcription factor activity, RNA polymerase II-specific"/>
    <property type="evidence" value="ECO:0007669"/>
    <property type="project" value="InterPro"/>
</dbReference>
<evidence type="ECO:0000313" key="10">
    <source>
        <dbReference type="Proteomes" id="UP001497472"/>
    </source>
</evidence>
<sequence length="237" mass="27789">MFNNVLMTSLTTLGDTNELTCWHNRPFSIKWPEPRQQPTLKKDTLVTKIIKKKNKRNRTAYTTEQIRLLEDMYTKTKYVDAERRKELAKQLKVGDKCIKVWFQNRRMKEKKESSESSSDSSSESSGHEPVTPSPDTTQAVCQREESQMHTQYNYSGYTLPFEFQNNYSYTGEQFYANNTSAPGCSFQNDSNIYPTQYYPVNSAESYPSSQYTDYYNNCENGNEWGYNTYFNINEFQL</sequence>
<dbReference type="PANTHER" id="PTHR24339:SF28">
    <property type="entry name" value="E5-RELATED"/>
    <property type="match status" value="1"/>
</dbReference>
<feature type="compositionally biased region" description="Low complexity" evidence="7">
    <location>
        <begin position="115"/>
        <end position="124"/>
    </location>
</feature>
<reference evidence="9 10" key="1">
    <citation type="submission" date="2023-11" db="EMBL/GenBank/DDBJ databases">
        <authorList>
            <person name="Okamura Y."/>
        </authorList>
    </citation>
    <scope>NUCLEOTIDE SEQUENCE [LARGE SCALE GENOMIC DNA]</scope>
</reference>
<dbReference type="SUPFAM" id="SSF46689">
    <property type="entry name" value="Homeodomain-like"/>
    <property type="match status" value="1"/>
</dbReference>
<dbReference type="InterPro" id="IPR001356">
    <property type="entry name" value="HD"/>
</dbReference>
<dbReference type="InterPro" id="IPR017970">
    <property type="entry name" value="Homeobox_CS"/>
</dbReference>
<dbReference type="InterPro" id="IPR050877">
    <property type="entry name" value="EMX-VAX-Noto_Homeobox_TFs"/>
</dbReference>
<dbReference type="Pfam" id="PF00046">
    <property type="entry name" value="Homeodomain"/>
    <property type="match status" value="1"/>
</dbReference>
<comment type="caution">
    <text evidence="9">The sequence shown here is derived from an EMBL/GenBank/DDBJ whole genome shotgun (WGS) entry which is preliminary data.</text>
</comment>
<dbReference type="GO" id="GO:0000978">
    <property type="term" value="F:RNA polymerase II cis-regulatory region sequence-specific DNA binding"/>
    <property type="evidence" value="ECO:0007669"/>
    <property type="project" value="TreeGrafter"/>
</dbReference>
<dbReference type="AlphaFoldDB" id="A0AAV1J3L0"/>
<dbReference type="PANTHER" id="PTHR24339">
    <property type="entry name" value="HOMEOBOX PROTEIN EMX-RELATED"/>
    <property type="match status" value="1"/>
</dbReference>
<evidence type="ECO:0000256" key="5">
    <source>
        <dbReference type="PROSITE-ProRule" id="PRU00108"/>
    </source>
</evidence>
<evidence type="ECO:0000256" key="6">
    <source>
        <dbReference type="RuleBase" id="RU000682"/>
    </source>
</evidence>
<organism evidence="9 10">
    <name type="scientific">Leptosia nina</name>
    <dbReference type="NCBI Taxonomy" id="320188"/>
    <lineage>
        <taxon>Eukaryota</taxon>
        <taxon>Metazoa</taxon>
        <taxon>Ecdysozoa</taxon>
        <taxon>Arthropoda</taxon>
        <taxon>Hexapoda</taxon>
        <taxon>Insecta</taxon>
        <taxon>Pterygota</taxon>
        <taxon>Neoptera</taxon>
        <taxon>Endopterygota</taxon>
        <taxon>Lepidoptera</taxon>
        <taxon>Glossata</taxon>
        <taxon>Ditrysia</taxon>
        <taxon>Papilionoidea</taxon>
        <taxon>Pieridae</taxon>
        <taxon>Pierinae</taxon>
        <taxon>Leptosia</taxon>
    </lineage>
</organism>
<evidence type="ECO:0000256" key="4">
    <source>
        <dbReference type="ARBA" id="ARBA00023242"/>
    </source>
</evidence>
<dbReference type="GO" id="GO:0007420">
    <property type="term" value="P:brain development"/>
    <property type="evidence" value="ECO:0007669"/>
    <property type="project" value="TreeGrafter"/>
</dbReference>
<keyword evidence="2 5" id="KW-0238">DNA-binding</keyword>
<evidence type="ECO:0000256" key="7">
    <source>
        <dbReference type="SAM" id="MobiDB-lite"/>
    </source>
</evidence>
<evidence type="ECO:0000256" key="3">
    <source>
        <dbReference type="ARBA" id="ARBA00023155"/>
    </source>
</evidence>
<feature type="domain" description="Homeobox" evidence="8">
    <location>
        <begin position="52"/>
        <end position="112"/>
    </location>
</feature>
<keyword evidence="3 5" id="KW-0371">Homeobox</keyword>
<dbReference type="PROSITE" id="PS00027">
    <property type="entry name" value="HOMEOBOX_1"/>
    <property type="match status" value="1"/>
</dbReference>
<dbReference type="GO" id="GO:0005634">
    <property type="term" value="C:nucleus"/>
    <property type="evidence" value="ECO:0007669"/>
    <property type="project" value="UniProtKB-SubCell"/>
</dbReference>
<dbReference type="EMBL" id="CAVLEF010000005">
    <property type="protein sequence ID" value="CAK1543969.1"/>
    <property type="molecule type" value="Genomic_DNA"/>
</dbReference>
<proteinExistence type="predicted"/>
<protein>
    <recommendedName>
        <fullName evidence="8">Homeobox domain-containing protein</fullName>
    </recommendedName>
</protein>
<evidence type="ECO:0000256" key="1">
    <source>
        <dbReference type="ARBA" id="ARBA00004123"/>
    </source>
</evidence>
<dbReference type="SMART" id="SM00389">
    <property type="entry name" value="HOX"/>
    <property type="match status" value="1"/>
</dbReference>
<dbReference type="PROSITE" id="PS50071">
    <property type="entry name" value="HOMEOBOX_2"/>
    <property type="match status" value="1"/>
</dbReference>
<keyword evidence="10" id="KW-1185">Reference proteome</keyword>
<name>A0AAV1J3L0_9NEOP</name>
<feature type="region of interest" description="Disordered" evidence="7">
    <location>
        <begin position="108"/>
        <end position="145"/>
    </location>
</feature>
<evidence type="ECO:0000259" key="8">
    <source>
        <dbReference type="PROSITE" id="PS50071"/>
    </source>
</evidence>
<evidence type="ECO:0000313" key="9">
    <source>
        <dbReference type="EMBL" id="CAK1543969.1"/>
    </source>
</evidence>
<gene>
    <name evidence="9" type="ORF">LNINA_LOCUS3752</name>
</gene>
<keyword evidence="4 5" id="KW-0539">Nucleus</keyword>
<dbReference type="GO" id="GO:0030182">
    <property type="term" value="P:neuron differentiation"/>
    <property type="evidence" value="ECO:0007669"/>
    <property type="project" value="TreeGrafter"/>
</dbReference>
<dbReference type="Gene3D" id="1.10.10.60">
    <property type="entry name" value="Homeodomain-like"/>
    <property type="match status" value="1"/>
</dbReference>
<dbReference type="Proteomes" id="UP001497472">
    <property type="component" value="Unassembled WGS sequence"/>
</dbReference>
<comment type="subcellular location">
    <subcellularLocation>
        <location evidence="1 5 6">Nucleus</location>
    </subcellularLocation>
</comment>
<evidence type="ECO:0000256" key="2">
    <source>
        <dbReference type="ARBA" id="ARBA00023125"/>
    </source>
</evidence>
<dbReference type="CDD" id="cd00086">
    <property type="entry name" value="homeodomain"/>
    <property type="match status" value="1"/>
</dbReference>
<accession>A0AAV1J3L0</accession>
<feature type="DNA-binding region" description="Homeobox" evidence="5">
    <location>
        <begin position="54"/>
        <end position="113"/>
    </location>
</feature>
<dbReference type="InterPro" id="IPR009057">
    <property type="entry name" value="Homeodomain-like_sf"/>
</dbReference>